<name>A0A845BAK9_9PROT</name>
<dbReference type="RefSeq" id="WP_160937994.1">
    <property type="nucleotide sequence ID" value="NZ_SNVJ01000013.1"/>
</dbReference>
<dbReference type="AlphaFoldDB" id="A0A845BAK9"/>
<dbReference type="SUPFAM" id="SSF53448">
    <property type="entry name" value="Nucleotide-diphospho-sugar transferases"/>
    <property type="match status" value="1"/>
</dbReference>
<organism evidence="3 4">
    <name type="scientific">Teichococcus coralli</name>
    <dbReference type="NCBI Taxonomy" id="2545983"/>
    <lineage>
        <taxon>Bacteria</taxon>
        <taxon>Pseudomonadati</taxon>
        <taxon>Pseudomonadota</taxon>
        <taxon>Alphaproteobacteria</taxon>
        <taxon>Acetobacterales</taxon>
        <taxon>Roseomonadaceae</taxon>
        <taxon>Roseomonas</taxon>
    </lineage>
</organism>
<dbReference type="Pfam" id="PF00535">
    <property type="entry name" value="Glycos_transf_2"/>
    <property type="match status" value="1"/>
</dbReference>
<accession>A0A845BAK9</accession>
<evidence type="ECO:0000256" key="1">
    <source>
        <dbReference type="SAM" id="Phobius"/>
    </source>
</evidence>
<keyword evidence="3" id="KW-0808">Transferase</keyword>
<proteinExistence type="predicted"/>
<feature type="transmembrane region" description="Helical" evidence="1">
    <location>
        <begin position="254"/>
        <end position="274"/>
    </location>
</feature>
<sequence length="341" mass="36843">MSVATPAQARELITLAVPVLNEEHYIGPCLESLLTQGDTFRLEILVLDGGSHDRTAEIVHALAARHPEIRLVENPARLQSAAVNLAARVAARESRVILRADAHAWYPPGFVTGVVAGLRAQDATSVVVPMLTVGHQGMQRGIAAAQNSRLGNGGSAHRLGLRSEWVDHGHHAAFDRAFFLSIGGYDESFTHNEDAELDQRARAAGGRIWLCADHPVTYFPRKDLASLARQYVKHGAGRARTLLKHRLRPKPRQMAPVIALLGNVAALLVAPFWLPALLVPALYAALCLGWGAALAFRKRDPWLAAAGPAAMVMHMAWGVGFLRSLLRNRGQRGFAVPASAS</sequence>
<dbReference type="InterPro" id="IPR050834">
    <property type="entry name" value="Glycosyltransf_2"/>
</dbReference>
<dbReference type="Proteomes" id="UP000460715">
    <property type="component" value="Unassembled WGS sequence"/>
</dbReference>
<keyword evidence="1" id="KW-1133">Transmembrane helix</keyword>
<keyword evidence="1" id="KW-0812">Transmembrane</keyword>
<dbReference type="PANTHER" id="PTHR43685">
    <property type="entry name" value="GLYCOSYLTRANSFERASE"/>
    <property type="match status" value="1"/>
</dbReference>
<dbReference type="EMBL" id="SNVJ01000013">
    <property type="protein sequence ID" value="MXP64643.1"/>
    <property type="molecule type" value="Genomic_DNA"/>
</dbReference>
<feature type="transmembrane region" description="Helical" evidence="1">
    <location>
        <begin position="303"/>
        <end position="322"/>
    </location>
</feature>
<keyword evidence="4" id="KW-1185">Reference proteome</keyword>
<dbReference type="CDD" id="cd02525">
    <property type="entry name" value="Succinoglycan_BP_ExoA"/>
    <property type="match status" value="1"/>
</dbReference>
<dbReference type="Gene3D" id="3.90.550.10">
    <property type="entry name" value="Spore Coat Polysaccharide Biosynthesis Protein SpsA, Chain A"/>
    <property type="match status" value="1"/>
</dbReference>
<keyword evidence="1" id="KW-0472">Membrane</keyword>
<evidence type="ECO:0000259" key="2">
    <source>
        <dbReference type="Pfam" id="PF00535"/>
    </source>
</evidence>
<evidence type="ECO:0000313" key="4">
    <source>
        <dbReference type="Proteomes" id="UP000460715"/>
    </source>
</evidence>
<dbReference type="PANTHER" id="PTHR43685:SF3">
    <property type="entry name" value="SLR2126 PROTEIN"/>
    <property type="match status" value="1"/>
</dbReference>
<dbReference type="GO" id="GO:0016740">
    <property type="term" value="F:transferase activity"/>
    <property type="evidence" value="ECO:0007669"/>
    <property type="project" value="UniProtKB-KW"/>
</dbReference>
<protein>
    <submittedName>
        <fullName evidence="3">Glycosyltransferase family 2 protein</fullName>
    </submittedName>
</protein>
<dbReference type="InterPro" id="IPR001173">
    <property type="entry name" value="Glyco_trans_2-like"/>
</dbReference>
<gene>
    <name evidence="3" type="ORF">E0493_14920</name>
</gene>
<comment type="caution">
    <text evidence="3">The sequence shown here is derived from an EMBL/GenBank/DDBJ whole genome shotgun (WGS) entry which is preliminary data.</text>
</comment>
<reference evidence="3 4" key="1">
    <citation type="submission" date="2019-03" db="EMBL/GenBank/DDBJ databases">
        <title>Roseomonas sp. a novel Roseomonas species isolated from Sea whip Gorgonian.</title>
        <authorList>
            <person name="Li F."/>
            <person name="Pan X."/>
            <person name="Huang S."/>
            <person name="Li Z."/>
            <person name="Meng B."/>
        </authorList>
    </citation>
    <scope>NUCLEOTIDE SEQUENCE [LARGE SCALE GENOMIC DNA]</scope>
    <source>
        <strain evidence="3 4">M0104</strain>
    </source>
</reference>
<feature type="domain" description="Glycosyltransferase 2-like" evidence="2">
    <location>
        <begin position="15"/>
        <end position="179"/>
    </location>
</feature>
<dbReference type="InterPro" id="IPR029044">
    <property type="entry name" value="Nucleotide-diphossugar_trans"/>
</dbReference>
<dbReference type="OrthoDB" id="7296636at2"/>
<evidence type="ECO:0000313" key="3">
    <source>
        <dbReference type="EMBL" id="MXP64643.1"/>
    </source>
</evidence>